<reference evidence="2 3" key="1">
    <citation type="submission" date="2020-08" db="EMBL/GenBank/DDBJ databases">
        <title>Genomic Encyclopedia of Type Strains, Phase IV (KMG-IV): sequencing the most valuable type-strain genomes for metagenomic binning, comparative biology and taxonomic classification.</title>
        <authorList>
            <person name="Goeker M."/>
        </authorList>
    </citation>
    <scope>NUCLEOTIDE SEQUENCE [LARGE SCALE GENOMIC DNA]</scope>
    <source>
        <strain evidence="2 3">DSM 101806</strain>
    </source>
</reference>
<name>A0A7W6JRI6_9SPHN</name>
<evidence type="ECO:0000313" key="2">
    <source>
        <dbReference type="EMBL" id="MBB4097156.1"/>
    </source>
</evidence>
<organism evidence="2 3">
    <name type="scientific">Sphingomonas kyeonggiensis</name>
    <dbReference type="NCBI Taxonomy" id="1268553"/>
    <lineage>
        <taxon>Bacteria</taxon>
        <taxon>Pseudomonadati</taxon>
        <taxon>Pseudomonadota</taxon>
        <taxon>Alphaproteobacteria</taxon>
        <taxon>Sphingomonadales</taxon>
        <taxon>Sphingomonadaceae</taxon>
        <taxon>Sphingomonas</taxon>
    </lineage>
</organism>
<dbReference type="Proteomes" id="UP000557392">
    <property type="component" value="Unassembled WGS sequence"/>
</dbReference>
<dbReference type="InterPro" id="IPR011990">
    <property type="entry name" value="TPR-like_helical_dom_sf"/>
</dbReference>
<dbReference type="Gene3D" id="1.25.40.10">
    <property type="entry name" value="Tetratricopeptide repeat domain"/>
    <property type="match status" value="1"/>
</dbReference>
<dbReference type="AlphaFoldDB" id="A0A7W6JRI6"/>
<evidence type="ECO:0000256" key="1">
    <source>
        <dbReference type="SAM" id="Phobius"/>
    </source>
</evidence>
<keyword evidence="1" id="KW-1133">Transmembrane helix</keyword>
<proteinExistence type="predicted"/>
<dbReference type="SUPFAM" id="SSF48452">
    <property type="entry name" value="TPR-like"/>
    <property type="match status" value="1"/>
</dbReference>
<gene>
    <name evidence="2" type="ORF">GGR46_000689</name>
</gene>
<feature type="transmembrane region" description="Helical" evidence="1">
    <location>
        <begin position="27"/>
        <end position="44"/>
    </location>
</feature>
<comment type="caution">
    <text evidence="2">The sequence shown here is derived from an EMBL/GenBank/DDBJ whole genome shotgun (WGS) entry which is preliminary data.</text>
</comment>
<keyword evidence="1" id="KW-0812">Transmembrane</keyword>
<keyword evidence="1" id="KW-0472">Membrane</keyword>
<keyword evidence="3" id="KW-1185">Reference proteome</keyword>
<evidence type="ECO:0000313" key="3">
    <source>
        <dbReference type="Proteomes" id="UP000557392"/>
    </source>
</evidence>
<protein>
    <submittedName>
        <fullName evidence="2">Cytochrome c-type biogenesis protein CcmH/NrfG</fullName>
    </submittedName>
</protein>
<accession>A0A7W6JRI6</accession>
<sequence>MMGWLMLALVALVAALALVLLRYPRKLWTVAATAMMLGAAGYAWQGSPALPGHPVAADAQKNLVNQEMVDLRDAMFGKYGTYAWSYGNLADGMLRQGDRERATKVWQGAVRQVPGDVALWTGFGSALAEYDGNQISPAAQFAFDKALAISPTHPGPPFFYGLALVRAGRYAEAKPWWDKALALTPEKASYRDQLAARLLVLDMLLADAARQQGQAPRP</sequence>
<dbReference type="EMBL" id="JACIEH010000001">
    <property type="protein sequence ID" value="MBB4097156.1"/>
    <property type="molecule type" value="Genomic_DNA"/>
</dbReference>